<dbReference type="EMBL" id="CAJVPJ010006679">
    <property type="protein sequence ID" value="CAG8670448.1"/>
    <property type="molecule type" value="Genomic_DNA"/>
</dbReference>
<evidence type="ECO:0000313" key="2">
    <source>
        <dbReference type="Proteomes" id="UP000789572"/>
    </source>
</evidence>
<reference evidence="1" key="1">
    <citation type="submission" date="2021-06" db="EMBL/GenBank/DDBJ databases">
        <authorList>
            <person name="Kallberg Y."/>
            <person name="Tangrot J."/>
            <person name="Rosling A."/>
        </authorList>
    </citation>
    <scope>NUCLEOTIDE SEQUENCE</scope>
    <source>
        <strain evidence="1">IA702</strain>
    </source>
</reference>
<sequence>KRKRVNQSWLVWSSSIQASNKATLMMNDAVKIPIRDTQAISSNADLVAGRAWPRYERGAINPGWSGLPRYKQVIRRHL</sequence>
<proteinExistence type="predicted"/>
<feature type="non-terminal residue" evidence="1">
    <location>
        <position position="1"/>
    </location>
</feature>
<comment type="caution">
    <text evidence="1">The sequence shown here is derived from an EMBL/GenBank/DDBJ whole genome shotgun (WGS) entry which is preliminary data.</text>
</comment>
<name>A0A9N9HF04_9GLOM</name>
<dbReference type="AlphaFoldDB" id="A0A9N9HF04"/>
<gene>
    <name evidence="1" type="ORF">POCULU_LOCUS10941</name>
</gene>
<accession>A0A9N9HF04</accession>
<keyword evidence="2" id="KW-1185">Reference proteome</keyword>
<dbReference type="Proteomes" id="UP000789572">
    <property type="component" value="Unassembled WGS sequence"/>
</dbReference>
<evidence type="ECO:0000313" key="1">
    <source>
        <dbReference type="EMBL" id="CAG8670448.1"/>
    </source>
</evidence>
<protein>
    <submittedName>
        <fullName evidence="1">3943_t:CDS:1</fullName>
    </submittedName>
</protein>
<organism evidence="1 2">
    <name type="scientific">Paraglomus occultum</name>
    <dbReference type="NCBI Taxonomy" id="144539"/>
    <lineage>
        <taxon>Eukaryota</taxon>
        <taxon>Fungi</taxon>
        <taxon>Fungi incertae sedis</taxon>
        <taxon>Mucoromycota</taxon>
        <taxon>Glomeromycotina</taxon>
        <taxon>Glomeromycetes</taxon>
        <taxon>Paraglomerales</taxon>
        <taxon>Paraglomeraceae</taxon>
        <taxon>Paraglomus</taxon>
    </lineage>
</organism>